<keyword evidence="3" id="KW-1185">Reference proteome</keyword>
<accession>A0A4R0PC50</accession>
<name>A0A4R0PC50_9SPHI</name>
<evidence type="ECO:0000313" key="2">
    <source>
        <dbReference type="EMBL" id="TCD14038.1"/>
    </source>
</evidence>
<dbReference type="RefSeq" id="WP_131534902.1">
    <property type="nucleotide sequence ID" value="NZ_SJSO01000047.1"/>
</dbReference>
<keyword evidence="1" id="KW-0732">Signal</keyword>
<dbReference type="Proteomes" id="UP000293925">
    <property type="component" value="Unassembled WGS sequence"/>
</dbReference>
<dbReference type="EMBL" id="SJSO01000047">
    <property type="protein sequence ID" value="TCD14038.1"/>
    <property type="molecule type" value="Genomic_DNA"/>
</dbReference>
<dbReference type="OrthoDB" id="881598at2"/>
<evidence type="ECO:0008006" key="4">
    <source>
        <dbReference type="Google" id="ProtNLM"/>
    </source>
</evidence>
<reference evidence="2 3" key="1">
    <citation type="submission" date="2019-02" db="EMBL/GenBank/DDBJ databases">
        <title>Pedobacter sp. RP-3-21 sp. nov., isolated from Arctic soil.</title>
        <authorList>
            <person name="Dahal R.H."/>
        </authorList>
    </citation>
    <scope>NUCLEOTIDE SEQUENCE [LARGE SCALE GENOMIC DNA]</scope>
    <source>
        <strain evidence="2 3">RP-3-21</strain>
    </source>
</reference>
<feature type="signal peptide" evidence="1">
    <location>
        <begin position="1"/>
        <end position="19"/>
    </location>
</feature>
<evidence type="ECO:0000256" key="1">
    <source>
        <dbReference type="SAM" id="SignalP"/>
    </source>
</evidence>
<dbReference type="AlphaFoldDB" id="A0A4R0PC50"/>
<sequence>MNKFIILLLLITAFITSHAQKRDESTAMHKFMQANADSTIIVQYTGAWINPPVFYLLSKKGDTLTCYLYKDTRRYSSINKVPRKIAMAMSSRMMMDIYKTPVDINRFFNIRDIQPDSLLKFWDEVSALKPWLLKDDAIEGAACPVGKKGEVYSIDDGGGILVHLVTKEQIKPLNFYDPDGFEKLCPGRKGRQSIIKFTALFRRYFKSL</sequence>
<proteinExistence type="predicted"/>
<organism evidence="2 3">
    <name type="scientific">Pedobacter psychrodurus</name>
    <dbReference type="NCBI Taxonomy" id="2530456"/>
    <lineage>
        <taxon>Bacteria</taxon>
        <taxon>Pseudomonadati</taxon>
        <taxon>Bacteroidota</taxon>
        <taxon>Sphingobacteriia</taxon>
        <taxon>Sphingobacteriales</taxon>
        <taxon>Sphingobacteriaceae</taxon>
        <taxon>Pedobacter</taxon>
    </lineage>
</organism>
<evidence type="ECO:0000313" key="3">
    <source>
        <dbReference type="Proteomes" id="UP000293925"/>
    </source>
</evidence>
<protein>
    <recommendedName>
        <fullName evidence="4">Chalcone isomerase domain-containing protein</fullName>
    </recommendedName>
</protein>
<feature type="chain" id="PRO_5020807023" description="Chalcone isomerase domain-containing protein" evidence="1">
    <location>
        <begin position="20"/>
        <end position="208"/>
    </location>
</feature>
<comment type="caution">
    <text evidence="2">The sequence shown here is derived from an EMBL/GenBank/DDBJ whole genome shotgun (WGS) entry which is preliminary data.</text>
</comment>
<gene>
    <name evidence="2" type="ORF">EZ456_24805</name>
</gene>